<protein>
    <recommendedName>
        <fullName evidence="3">Immunity protein 8</fullName>
    </recommendedName>
</protein>
<evidence type="ECO:0008006" key="3">
    <source>
        <dbReference type="Google" id="ProtNLM"/>
    </source>
</evidence>
<name>A0A662ZAZ5_9GAMM</name>
<evidence type="ECO:0000313" key="2">
    <source>
        <dbReference type="Proteomes" id="UP000243374"/>
    </source>
</evidence>
<dbReference type="Proteomes" id="UP000243374">
    <property type="component" value="Unassembled WGS sequence"/>
</dbReference>
<proteinExistence type="predicted"/>
<accession>A0A662ZAZ5</accession>
<gene>
    <name evidence="1" type="ORF">SAMN04487865_10215</name>
</gene>
<dbReference type="EMBL" id="FOSF01000021">
    <property type="protein sequence ID" value="SFK07590.1"/>
    <property type="molecule type" value="Genomic_DNA"/>
</dbReference>
<reference evidence="1 2" key="1">
    <citation type="submission" date="2016-10" db="EMBL/GenBank/DDBJ databases">
        <authorList>
            <person name="Varghese N."/>
            <person name="Submissions S."/>
        </authorList>
    </citation>
    <scope>NUCLEOTIDE SEQUENCE [LARGE SCALE GENOMIC DNA]</scope>
    <source>
        <strain evidence="1 2">22B</strain>
    </source>
</reference>
<organism evidence="1 2">
    <name type="scientific">Succinivibrio dextrinosolvens</name>
    <dbReference type="NCBI Taxonomy" id="83771"/>
    <lineage>
        <taxon>Bacteria</taxon>
        <taxon>Pseudomonadati</taxon>
        <taxon>Pseudomonadota</taxon>
        <taxon>Gammaproteobacteria</taxon>
        <taxon>Aeromonadales</taxon>
        <taxon>Succinivibrionaceae</taxon>
        <taxon>Succinivibrio</taxon>
    </lineage>
</organism>
<dbReference type="RefSeq" id="WP_074840532.1">
    <property type="nucleotide sequence ID" value="NZ_CP047056.1"/>
</dbReference>
<keyword evidence="2" id="KW-1185">Reference proteome</keyword>
<sequence>MHSTDEGTEFIDILFVTPEKGLDFCCEISSTDYDPDAIPTARLFDKSGKKYLGVVRIDHKPENENDFDEVDERIPEDIVKAFFSFISVDKNWDNFISEWDSMPEHYEL</sequence>
<dbReference type="AlphaFoldDB" id="A0A662ZAZ5"/>
<evidence type="ECO:0000313" key="1">
    <source>
        <dbReference type="EMBL" id="SFK07590.1"/>
    </source>
</evidence>